<dbReference type="AlphaFoldDB" id="A0A061GWT4"/>
<proteinExistence type="predicted"/>
<accession>A0A061GWT4</accession>
<dbReference type="HOGENOM" id="CLU_2487949_0_0_1"/>
<name>A0A061GWT4_THECC</name>
<dbReference type="Proteomes" id="UP000026915">
    <property type="component" value="Chromosome 9"/>
</dbReference>
<dbReference type="Gramene" id="EOY34300">
    <property type="protein sequence ID" value="EOY34300"/>
    <property type="gene ID" value="TCM_042020"/>
</dbReference>
<gene>
    <name evidence="1" type="ORF">TCM_042020</name>
</gene>
<evidence type="ECO:0000313" key="1">
    <source>
        <dbReference type="EMBL" id="EOY34300.1"/>
    </source>
</evidence>
<reference evidence="1 2" key="1">
    <citation type="journal article" date="2013" name="Genome Biol.">
        <title>The genome sequence of the most widely cultivated cacao type and its use to identify candidate genes regulating pod color.</title>
        <authorList>
            <person name="Motamayor J.C."/>
            <person name="Mockaitis K."/>
            <person name="Schmutz J."/>
            <person name="Haiminen N."/>
            <person name="Iii D.L."/>
            <person name="Cornejo O."/>
            <person name="Findley S.D."/>
            <person name="Zheng P."/>
            <person name="Utro F."/>
            <person name="Royaert S."/>
            <person name="Saski C."/>
            <person name="Jenkins J."/>
            <person name="Podicheti R."/>
            <person name="Zhao M."/>
            <person name="Scheffler B.E."/>
            <person name="Stack J.C."/>
            <person name="Feltus F.A."/>
            <person name="Mustiga G.M."/>
            <person name="Amores F."/>
            <person name="Phillips W."/>
            <person name="Marelli J.P."/>
            <person name="May G.D."/>
            <person name="Shapiro H."/>
            <person name="Ma J."/>
            <person name="Bustamante C.D."/>
            <person name="Schnell R.J."/>
            <person name="Main D."/>
            <person name="Gilbert D."/>
            <person name="Parida L."/>
            <person name="Kuhn D.N."/>
        </authorList>
    </citation>
    <scope>NUCLEOTIDE SEQUENCE [LARGE SCALE GENOMIC DNA]</scope>
    <source>
        <strain evidence="2">cv. Matina 1-6</strain>
    </source>
</reference>
<keyword evidence="2" id="KW-1185">Reference proteome</keyword>
<dbReference type="EMBL" id="CM001887">
    <property type="protein sequence ID" value="EOY34300.1"/>
    <property type="molecule type" value="Genomic_DNA"/>
</dbReference>
<protein>
    <submittedName>
        <fullName evidence="1">Uncharacterized protein</fullName>
    </submittedName>
</protein>
<dbReference type="InParanoid" id="A0A061GWT4"/>
<organism evidence="1 2">
    <name type="scientific">Theobroma cacao</name>
    <name type="common">Cacao</name>
    <name type="synonym">Cocoa</name>
    <dbReference type="NCBI Taxonomy" id="3641"/>
    <lineage>
        <taxon>Eukaryota</taxon>
        <taxon>Viridiplantae</taxon>
        <taxon>Streptophyta</taxon>
        <taxon>Embryophyta</taxon>
        <taxon>Tracheophyta</taxon>
        <taxon>Spermatophyta</taxon>
        <taxon>Magnoliopsida</taxon>
        <taxon>eudicotyledons</taxon>
        <taxon>Gunneridae</taxon>
        <taxon>Pentapetalae</taxon>
        <taxon>rosids</taxon>
        <taxon>malvids</taxon>
        <taxon>Malvales</taxon>
        <taxon>Malvaceae</taxon>
        <taxon>Byttnerioideae</taxon>
        <taxon>Theobroma</taxon>
    </lineage>
</organism>
<evidence type="ECO:0000313" key="2">
    <source>
        <dbReference type="Proteomes" id="UP000026915"/>
    </source>
</evidence>
<sequence length="87" mass="10328">MESQVKICYQMSHDTLRGRLPDSHCHFLSTLSRKWEKWFCHLHNERFPLWSTAKAFFHGGLLTWVMLLSFHNPKVFFGPNGEIYTSN</sequence>